<dbReference type="HOGENOM" id="CLU_2690204_0_0_1"/>
<proteinExistence type="predicted"/>
<evidence type="ECO:0000313" key="1">
    <source>
        <dbReference type="EMBL" id="OZG06708.1"/>
    </source>
</evidence>
<dbReference type="Proteomes" id="UP000216624">
    <property type="component" value="Unassembled WGS sequence"/>
</dbReference>
<dbReference type="EMBL" id="NMWX01000001">
    <property type="protein sequence ID" value="OZG06708.1"/>
    <property type="molecule type" value="Genomic_DNA"/>
</dbReference>
<accession>A0A261B9K1</accession>
<reference evidence="1" key="1">
    <citation type="submission" date="2017-08" db="EMBL/GenBank/DDBJ databases">
        <authorList>
            <person name="de Groot N.N."/>
        </authorList>
    </citation>
    <scope>NUCLEOTIDE SEQUENCE [LARGE SCALE GENOMIC DNA]</scope>
    <source>
        <strain evidence="1">PX439</strain>
    </source>
</reference>
<comment type="caution">
    <text evidence="1">The sequence shown here is derived from an EMBL/GenBank/DDBJ whole genome shotgun (WGS) entry which is preliminary data.</text>
</comment>
<keyword evidence="2" id="KW-1185">Reference proteome</keyword>
<evidence type="ECO:0000313" key="2">
    <source>
        <dbReference type="Proteomes" id="UP000216624"/>
    </source>
</evidence>
<organism evidence="1 2">
    <name type="scientific">Caenorhabditis remanei</name>
    <name type="common">Caenorhabditis vulgaris</name>
    <dbReference type="NCBI Taxonomy" id="31234"/>
    <lineage>
        <taxon>Eukaryota</taxon>
        <taxon>Metazoa</taxon>
        <taxon>Ecdysozoa</taxon>
        <taxon>Nematoda</taxon>
        <taxon>Chromadorea</taxon>
        <taxon>Rhabditida</taxon>
        <taxon>Rhabditina</taxon>
        <taxon>Rhabditomorpha</taxon>
        <taxon>Rhabditoidea</taxon>
        <taxon>Rhabditidae</taxon>
        <taxon>Peloderinae</taxon>
        <taxon>Caenorhabditis</taxon>
    </lineage>
</organism>
<sequence>MSLSQSPLYWRNQNNNNYPLEDSSLDNNFVPIMDPDAPLKTLKSINDMGPLSLWYRIDRWLEGQPLTKYDNNAN</sequence>
<dbReference type="CTD" id="9798928"/>
<gene>
    <name evidence="1" type="ORF">FL82_01943</name>
</gene>
<dbReference type="KEGG" id="crq:GCK72_025046"/>
<feature type="non-terminal residue" evidence="1">
    <location>
        <position position="1"/>
    </location>
</feature>
<protein>
    <submittedName>
        <fullName evidence="1">Uncharacterized protein</fullName>
    </submittedName>
</protein>
<name>A0A261B9K1_CAERE</name>